<dbReference type="AlphaFoldDB" id="A0AAE0G1Q3"/>
<reference evidence="2" key="2">
    <citation type="submission" date="2023-06" db="EMBL/GenBank/DDBJ databases">
        <title>Long-read-based genome assembly of the green algal bacterivore Cymbomonas tetramitiformis.</title>
        <authorList>
            <person name="Gyaltshen Y."/>
            <person name="Rozenberg A."/>
            <person name="Paasch A."/>
            <person name="Burns J.A."/>
            <person name="Warring S."/>
            <person name="Larson R."/>
            <person name="Maurer-Alcala X."/>
            <person name="Dacks J."/>
            <person name="Kim E."/>
        </authorList>
    </citation>
    <scope>NUCLEOTIDE SEQUENCE</scope>
    <source>
        <strain evidence="2">PLY_AMNH</strain>
    </source>
</reference>
<keyword evidence="3" id="KW-1185">Reference proteome</keyword>
<proteinExistence type="predicted"/>
<comment type="caution">
    <text evidence="2">The sequence shown here is derived from an EMBL/GenBank/DDBJ whole genome shotgun (WGS) entry which is preliminary data.</text>
</comment>
<dbReference type="EMBL" id="LGRX02010669">
    <property type="protein sequence ID" value="KAK3269923.1"/>
    <property type="molecule type" value="Genomic_DNA"/>
</dbReference>
<evidence type="ECO:0000313" key="1">
    <source>
        <dbReference type="EMBL" id="KAK3241875.1"/>
    </source>
</evidence>
<name>A0AAE0G1Q3_9CHLO</name>
<sequence length="125" mass="13615">MLHVLSEELKGKSITDLEEKLLEVEGLESAQKGHRLQQRVAAITANWLKLVAVSEEAAQKIESGAVSIPGINDYTVQRVALIKDVDKLAETEVVVVDTGSVIDPEFDTEALVRAVDDVFERDCAG</sequence>
<dbReference type="Proteomes" id="UP001190700">
    <property type="component" value="Unassembled WGS sequence"/>
</dbReference>
<accession>A0AAE0G1Q3</accession>
<organism evidence="2 3">
    <name type="scientific">Cymbomonas tetramitiformis</name>
    <dbReference type="NCBI Taxonomy" id="36881"/>
    <lineage>
        <taxon>Eukaryota</taxon>
        <taxon>Viridiplantae</taxon>
        <taxon>Chlorophyta</taxon>
        <taxon>Pyramimonadophyceae</taxon>
        <taxon>Pyramimonadales</taxon>
        <taxon>Pyramimonadaceae</taxon>
        <taxon>Cymbomonas</taxon>
    </lineage>
</organism>
<evidence type="ECO:0000313" key="3">
    <source>
        <dbReference type="Proteomes" id="UP001190700"/>
    </source>
</evidence>
<dbReference type="EMBL" id="LGRX02033289">
    <property type="protein sequence ID" value="KAK3241875.1"/>
    <property type="molecule type" value="Genomic_DNA"/>
</dbReference>
<gene>
    <name evidence="2" type="ORF">CYMTET_21653</name>
    <name evidence="1" type="ORF">CYMTET_48399</name>
</gene>
<reference evidence="2 3" key="1">
    <citation type="journal article" date="2015" name="Genome Biol. Evol.">
        <title>Comparative Genomics of a Bacterivorous Green Alga Reveals Evolutionary Causalities and Consequences of Phago-Mixotrophic Mode of Nutrition.</title>
        <authorList>
            <person name="Burns J.A."/>
            <person name="Paasch A."/>
            <person name="Narechania A."/>
            <person name="Kim E."/>
        </authorList>
    </citation>
    <scope>NUCLEOTIDE SEQUENCE [LARGE SCALE GENOMIC DNA]</scope>
    <source>
        <strain evidence="2">PLY_AMNH</strain>
    </source>
</reference>
<evidence type="ECO:0000313" key="2">
    <source>
        <dbReference type="EMBL" id="KAK3269923.1"/>
    </source>
</evidence>
<protein>
    <submittedName>
        <fullName evidence="2">Uncharacterized protein</fullName>
    </submittedName>
</protein>